<dbReference type="EMBL" id="OR387116">
    <property type="protein sequence ID" value="XDR06197.1"/>
    <property type="molecule type" value="Genomic_DNA"/>
</dbReference>
<name>A0AB39U1Z0_9CAUD</name>
<accession>A0AB39U1Z0</accession>
<sequence>MSKAGRKTKRHRNASAPAVDAGAVFLRLMKQRLTNPDPRSHAEFLADMRAKQAAGRLANPATAALLDRLERAIK</sequence>
<reference evidence="1" key="1">
    <citation type="submission" date="2023-07" db="EMBL/GenBank/DDBJ databases">
        <title>Novel Phage-like Particles from Mycolicibacterium aichiense.</title>
        <authorList>
            <person name="Saha M.S."/>
            <person name="Roman A."/>
            <person name="Doherty M."/>
            <person name="Shijo M."/>
            <person name="Riddick Z."/>
        </authorList>
    </citation>
    <scope>NUCLEOTIDE SEQUENCE</scope>
</reference>
<protein>
    <submittedName>
        <fullName evidence="1">Uncharacterized protein</fullName>
    </submittedName>
</protein>
<evidence type="ECO:0000313" key="1">
    <source>
        <dbReference type="EMBL" id="XDR06197.1"/>
    </source>
</evidence>
<organism evidence="1">
    <name type="scientific">Mycolicibacterium phage JSForest2</name>
    <dbReference type="NCBI Taxonomy" id="3240807"/>
    <lineage>
        <taxon>Viruses</taxon>
        <taxon>Duplodnaviria</taxon>
        <taxon>Heunggongvirae</taxon>
        <taxon>Uroviricota</taxon>
        <taxon>Caudoviricetes</taxon>
    </lineage>
</organism>
<proteinExistence type="predicted"/>